<evidence type="ECO:0000256" key="1">
    <source>
        <dbReference type="SAM" id="MobiDB-lite"/>
    </source>
</evidence>
<feature type="region of interest" description="Disordered" evidence="1">
    <location>
        <begin position="1"/>
        <end position="58"/>
    </location>
</feature>
<dbReference type="Proteomes" id="UP000030653">
    <property type="component" value="Unassembled WGS sequence"/>
</dbReference>
<evidence type="ECO:0000313" key="2">
    <source>
        <dbReference type="EMBL" id="EJT99072.1"/>
    </source>
</evidence>
<dbReference type="EMBL" id="JH795871">
    <property type="protein sequence ID" value="EJT99072.1"/>
    <property type="molecule type" value="Genomic_DNA"/>
</dbReference>
<feature type="compositionally biased region" description="Basic residues" evidence="1">
    <location>
        <begin position="1"/>
        <end position="10"/>
    </location>
</feature>
<protein>
    <submittedName>
        <fullName evidence="2">Uncharacterized protein</fullName>
    </submittedName>
</protein>
<feature type="compositionally biased region" description="Low complexity" evidence="1">
    <location>
        <begin position="32"/>
        <end position="50"/>
    </location>
</feature>
<reference evidence="2 3" key="1">
    <citation type="journal article" date="2012" name="Science">
        <title>The Paleozoic origin of enzymatic lignin decomposition reconstructed from 31 fungal genomes.</title>
        <authorList>
            <person name="Floudas D."/>
            <person name="Binder M."/>
            <person name="Riley R."/>
            <person name="Barry K."/>
            <person name="Blanchette R.A."/>
            <person name="Henrissat B."/>
            <person name="Martinez A.T."/>
            <person name="Otillar R."/>
            <person name="Spatafora J.W."/>
            <person name="Yadav J.S."/>
            <person name="Aerts A."/>
            <person name="Benoit I."/>
            <person name="Boyd A."/>
            <person name="Carlson A."/>
            <person name="Copeland A."/>
            <person name="Coutinho P.M."/>
            <person name="de Vries R.P."/>
            <person name="Ferreira P."/>
            <person name="Findley K."/>
            <person name="Foster B."/>
            <person name="Gaskell J."/>
            <person name="Glotzer D."/>
            <person name="Gorecki P."/>
            <person name="Heitman J."/>
            <person name="Hesse C."/>
            <person name="Hori C."/>
            <person name="Igarashi K."/>
            <person name="Jurgens J.A."/>
            <person name="Kallen N."/>
            <person name="Kersten P."/>
            <person name="Kohler A."/>
            <person name="Kuees U."/>
            <person name="Kumar T.K.A."/>
            <person name="Kuo A."/>
            <person name="LaButti K."/>
            <person name="Larrondo L.F."/>
            <person name="Lindquist E."/>
            <person name="Ling A."/>
            <person name="Lombard V."/>
            <person name="Lucas S."/>
            <person name="Lundell T."/>
            <person name="Martin R."/>
            <person name="McLaughlin D.J."/>
            <person name="Morgenstern I."/>
            <person name="Morin E."/>
            <person name="Murat C."/>
            <person name="Nagy L.G."/>
            <person name="Nolan M."/>
            <person name="Ohm R.A."/>
            <person name="Patyshakuliyeva A."/>
            <person name="Rokas A."/>
            <person name="Ruiz-Duenas F.J."/>
            <person name="Sabat G."/>
            <person name="Salamov A."/>
            <person name="Samejima M."/>
            <person name="Schmutz J."/>
            <person name="Slot J.C."/>
            <person name="St John F."/>
            <person name="Stenlid J."/>
            <person name="Sun H."/>
            <person name="Sun S."/>
            <person name="Syed K."/>
            <person name="Tsang A."/>
            <person name="Wiebenga A."/>
            <person name="Young D."/>
            <person name="Pisabarro A."/>
            <person name="Eastwood D.C."/>
            <person name="Martin F."/>
            <person name="Cullen D."/>
            <person name="Grigoriev I.V."/>
            <person name="Hibbett D.S."/>
        </authorList>
    </citation>
    <scope>NUCLEOTIDE SEQUENCE [LARGE SCALE GENOMIC DNA]</scope>
    <source>
        <strain evidence="2 3">DJM-731 SS1</strain>
    </source>
</reference>
<dbReference type="AlphaFoldDB" id="M5G5N5"/>
<organism evidence="2 3">
    <name type="scientific">Dacryopinax primogenitus (strain DJM 731)</name>
    <name type="common">Brown rot fungus</name>
    <dbReference type="NCBI Taxonomy" id="1858805"/>
    <lineage>
        <taxon>Eukaryota</taxon>
        <taxon>Fungi</taxon>
        <taxon>Dikarya</taxon>
        <taxon>Basidiomycota</taxon>
        <taxon>Agaricomycotina</taxon>
        <taxon>Dacrymycetes</taxon>
        <taxon>Dacrymycetales</taxon>
        <taxon>Dacrymycetaceae</taxon>
        <taxon>Dacryopinax</taxon>
    </lineage>
</organism>
<name>M5G5N5_DACPD</name>
<feature type="region of interest" description="Disordered" evidence="1">
    <location>
        <begin position="116"/>
        <end position="146"/>
    </location>
</feature>
<evidence type="ECO:0000313" key="3">
    <source>
        <dbReference type="Proteomes" id="UP000030653"/>
    </source>
</evidence>
<proteinExistence type="predicted"/>
<accession>M5G5N5</accession>
<dbReference type="HOGENOM" id="CLU_806587_0_0_1"/>
<sequence>MAPSKSRKRPLPIDNNDKEMVQQPPPRRACINSGNLGSAGNAGNAGNPSLSPNPNAYFPNNDMAKEVAFLDTLYGPSGNYAPHHSSHLSTVSNALSTAGSAPPSCTGSSNAGNAGMAICSPPAQSTSQWEKELSKPPPGYEEDETFRARQEEADAEMAREMQDFLDGGGVLEEDMVKPPPVQAPTMPAWDKEKDFFDVLLEVETYSPAELQAIYKLKHPNPYIPAKAMHNAQPESRVAPTYSKPTMLPTFTFDFQQYMHGIECNSPIHFGPYQLVMCKKPDDYSDEVKHIRNAPIDTAALLEDGLDVPGINCYPLAEAFCHHNRRWIFWNVYLHDLFCMPQPLD</sequence>
<keyword evidence="3" id="KW-1185">Reference proteome</keyword>
<dbReference type="RefSeq" id="XP_040625970.1">
    <property type="nucleotide sequence ID" value="XM_040771300.1"/>
</dbReference>
<dbReference type="GeneID" id="63686362"/>
<gene>
    <name evidence="2" type="ORF">DACRYDRAFT_17724</name>
</gene>